<keyword evidence="6" id="KW-0963">Cytoplasm</keyword>
<dbReference type="InterPro" id="IPR003732">
    <property type="entry name" value="Daa-tRNA_deacyls_DTD"/>
</dbReference>
<keyword evidence="6" id="KW-0820">tRNA-binding</keyword>
<reference evidence="8" key="1">
    <citation type="submission" date="2014-08" db="EMBL/GenBank/DDBJ databases">
        <authorList>
            <person name="Sharma Rahul"/>
            <person name="Thines Marco"/>
        </authorList>
    </citation>
    <scope>NUCLEOTIDE SEQUENCE</scope>
</reference>
<dbReference type="PANTHER" id="PTHR10472">
    <property type="entry name" value="D-TYROSYL-TRNA TYR DEACYLASE"/>
    <property type="match status" value="1"/>
</dbReference>
<keyword evidence="6" id="KW-0378">Hydrolase</keyword>
<dbReference type="Gene3D" id="3.50.80.10">
    <property type="entry name" value="D-tyrosyl-tRNA(Tyr) deacylase"/>
    <property type="match status" value="1"/>
</dbReference>
<organism evidence="8">
    <name type="scientific">Phaffia rhodozyma</name>
    <name type="common">Yeast</name>
    <name type="synonym">Xanthophyllomyces dendrorhous</name>
    <dbReference type="NCBI Taxonomy" id="264483"/>
    <lineage>
        <taxon>Eukaryota</taxon>
        <taxon>Fungi</taxon>
        <taxon>Dikarya</taxon>
        <taxon>Basidiomycota</taxon>
        <taxon>Agaricomycotina</taxon>
        <taxon>Tremellomycetes</taxon>
        <taxon>Cystofilobasidiales</taxon>
        <taxon>Mrakiaceae</taxon>
        <taxon>Phaffia</taxon>
    </lineage>
</organism>
<name>A0A0F7SE67_PHARH</name>
<dbReference type="EMBL" id="LN483116">
    <property type="protein sequence ID" value="CDZ96301.1"/>
    <property type="molecule type" value="Genomic_DNA"/>
</dbReference>
<feature type="compositionally biased region" description="Polar residues" evidence="7">
    <location>
        <begin position="171"/>
        <end position="191"/>
    </location>
</feature>
<keyword evidence="6" id="KW-0694">RNA-binding</keyword>
<proteinExistence type="inferred from homology"/>
<comment type="catalytic activity">
    <reaction evidence="4">
        <text>glycyl-tRNA(Ala) + H2O = tRNA(Ala) + glycine + H(+)</text>
        <dbReference type="Rhea" id="RHEA:53744"/>
        <dbReference type="Rhea" id="RHEA-COMP:9657"/>
        <dbReference type="Rhea" id="RHEA-COMP:13640"/>
        <dbReference type="ChEBI" id="CHEBI:15377"/>
        <dbReference type="ChEBI" id="CHEBI:15378"/>
        <dbReference type="ChEBI" id="CHEBI:57305"/>
        <dbReference type="ChEBI" id="CHEBI:78442"/>
        <dbReference type="ChEBI" id="CHEBI:78522"/>
        <dbReference type="EC" id="3.1.1.96"/>
    </reaction>
</comment>
<protein>
    <recommendedName>
        <fullName evidence="3 6">D-aminoacyl-tRNA deacylase</fullName>
        <ecNumber evidence="2 6">3.1.1.96</ecNumber>
    </recommendedName>
</protein>
<dbReference type="AlphaFoldDB" id="A0A0F7SE67"/>
<dbReference type="FunFam" id="3.50.80.10:FF:000001">
    <property type="entry name" value="D-aminoacyl-tRNA deacylase"/>
    <property type="match status" value="1"/>
</dbReference>
<dbReference type="GO" id="GO:0051500">
    <property type="term" value="F:D-tyrosyl-tRNA(Tyr) deacylase activity"/>
    <property type="evidence" value="ECO:0007669"/>
    <property type="project" value="TreeGrafter"/>
</dbReference>
<evidence type="ECO:0000256" key="6">
    <source>
        <dbReference type="RuleBase" id="RU003470"/>
    </source>
</evidence>
<accession>A0A0F7SE67</accession>
<evidence type="ECO:0000256" key="3">
    <source>
        <dbReference type="ARBA" id="ARBA00020007"/>
    </source>
</evidence>
<evidence type="ECO:0000256" key="5">
    <source>
        <dbReference type="ARBA" id="ARBA00048018"/>
    </source>
</evidence>
<evidence type="ECO:0000313" key="8">
    <source>
        <dbReference type="EMBL" id="CDZ96301.1"/>
    </source>
</evidence>
<comment type="subcellular location">
    <subcellularLocation>
        <location evidence="6">Cytoplasm</location>
    </subcellularLocation>
</comment>
<evidence type="ECO:0000256" key="7">
    <source>
        <dbReference type="SAM" id="MobiDB-lite"/>
    </source>
</evidence>
<dbReference type="SUPFAM" id="SSF69500">
    <property type="entry name" value="DTD-like"/>
    <property type="match status" value="1"/>
</dbReference>
<dbReference type="Pfam" id="PF02580">
    <property type="entry name" value="Tyr_Deacylase"/>
    <property type="match status" value="1"/>
</dbReference>
<dbReference type="InterPro" id="IPR023509">
    <property type="entry name" value="DTD-like_sf"/>
</dbReference>
<comment type="similarity">
    <text evidence="1 6">Belongs to the DTD family.</text>
</comment>
<dbReference type="PANTHER" id="PTHR10472:SF5">
    <property type="entry name" value="D-AMINOACYL-TRNA DEACYLASE 1"/>
    <property type="match status" value="1"/>
</dbReference>
<feature type="region of interest" description="Disordered" evidence="7">
    <location>
        <begin position="163"/>
        <end position="191"/>
    </location>
</feature>
<evidence type="ECO:0000256" key="1">
    <source>
        <dbReference type="ARBA" id="ARBA00009673"/>
    </source>
</evidence>
<sequence>MKAVVTKVINASVTVDNKVISQINNGLLALIGISKDDTPADLKLLVAKLLSLRIFESPDGQMWKASVKDVGGEILCGISLSASLSFLSQFTLQARTQRGTKPDFHMAMNPADAQKMYDDCLAALGKNYDPSKIKDGAFGAMMQVASINDGPITIILDTKATQVSSSASSSQTRTPNEAGTPNGQIQDSPGL</sequence>
<evidence type="ECO:0000256" key="2">
    <source>
        <dbReference type="ARBA" id="ARBA00013056"/>
    </source>
</evidence>
<comment type="catalytic activity">
    <reaction evidence="5">
        <text>a D-aminoacyl-tRNA + H2O = a tRNA + a D-alpha-amino acid + H(+)</text>
        <dbReference type="Rhea" id="RHEA:13953"/>
        <dbReference type="Rhea" id="RHEA-COMP:10123"/>
        <dbReference type="Rhea" id="RHEA-COMP:10124"/>
        <dbReference type="ChEBI" id="CHEBI:15377"/>
        <dbReference type="ChEBI" id="CHEBI:15378"/>
        <dbReference type="ChEBI" id="CHEBI:59871"/>
        <dbReference type="ChEBI" id="CHEBI:78442"/>
        <dbReference type="ChEBI" id="CHEBI:79333"/>
        <dbReference type="EC" id="3.1.1.96"/>
    </reaction>
</comment>
<dbReference type="GO" id="GO:0005737">
    <property type="term" value="C:cytoplasm"/>
    <property type="evidence" value="ECO:0007669"/>
    <property type="project" value="UniProtKB-SubCell"/>
</dbReference>
<dbReference type="NCBIfam" id="TIGR00256">
    <property type="entry name" value="D-aminoacyl-tRNA deacylase"/>
    <property type="match status" value="1"/>
</dbReference>
<dbReference type="GO" id="GO:0000049">
    <property type="term" value="F:tRNA binding"/>
    <property type="evidence" value="ECO:0007669"/>
    <property type="project" value="UniProtKB-KW"/>
</dbReference>
<dbReference type="GO" id="GO:0106026">
    <property type="term" value="F:Gly-tRNA(Ala) deacylase activity"/>
    <property type="evidence" value="ECO:0007669"/>
    <property type="project" value="RHEA"/>
</dbReference>
<evidence type="ECO:0000256" key="4">
    <source>
        <dbReference type="ARBA" id="ARBA00047676"/>
    </source>
</evidence>
<dbReference type="EC" id="3.1.1.96" evidence="2 6"/>